<feature type="domain" description="Nudix hydrolase" evidence="1">
    <location>
        <begin position="8"/>
        <end position="153"/>
    </location>
</feature>
<dbReference type="InterPro" id="IPR000086">
    <property type="entry name" value="NUDIX_hydrolase_dom"/>
</dbReference>
<sequence>MNYHSILNSIKSVKILPVAIIDDEIYILLGRERWGKRANKLDLIGGKIENGETIFQALRRESYEEGRLFEKDGTVDDLKKWIKVWKTRDGYYKITISNIIIYVAKLPNNFSIDNSNDKLSKFQHSKWDPEWELSEINLYNTSTDSKDGLSWLVKKTLNILNKNRIKENL</sequence>
<dbReference type="SUPFAM" id="SSF55811">
    <property type="entry name" value="Nudix"/>
    <property type="match status" value="1"/>
</dbReference>
<proteinExistence type="predicted"/>
<organism evidence="2">
    <name type="scientific">viral metagenome</name>
    <dbReference type="NCBI Taxonomy" id="1070528"/>
    <lineage>
        <taxon>unclassified sequences</taxon>
        <taxon>metagenomes</taxon>
        <taxon>organismal metagenomes</taxon>
    </lineage>
</organism>
<dbReference type="InterPro" id="IPR015797">
    <property type="entry name" value="NUDIX_hydrolase-like_dom_sf"/>
</dbReference>
<dbReference type="Pfam" id="PF00293">
    <property type="entry name" value="NUDIX"/>
    <property type="match status" value="1"/>
</dbReference>
<evidence type="ECO:0000313" key="2">
    <source>
        <dbReference type="EMBL" id="QHU30748.1"/>
    </source>
</evidence>
<dbReference type="PROSITE" id="PS51462">
    <property type="entry name" value="NUDIX"/>
    <property type="match status" value="1"/>
</dbReference>
<evidence type="ECO:0000259" key="1">
    <source>
        <dbReference type="PROSITE" id="PS51462"/>
    </source>
</evidence>
<protein>
    <recommendedName>
        <fullName evidence="1">Nudix hydrolase domain-containing protein</fullName>
    </recommendedName>
</protein>
<dbReference type="Gene3D" id="3.90.79.10">
    <property type="entry name" value="Nucleoside Triphosphate Pyrophosphohydrolase"/>
    <property type="match status" value="1"/>
</dbReference>
<name>A0A6C0LLH1_9ZZZZ</name>
<reference evidence="2" key="1">
    <citation type="journal article" date="2020" name="Nature">
        <title>Giant virus diversity and host interactions through global metagenomics.</title>
        <authorList>
            <person name="Schulz F."/>
            <person name="Roux S."/>
            <person name="Paez-Espino D."/>
            <person name="Jungbluth S."/>
            <person name="Walsh D.A."/>
            <person name="Denef V.J."/>
            <person name="McMahon K.D."/>
            <person name="Konstantinidis K.T."/>
            <person name="Eloe-Fadrosh E.A."/>
            <person name="Kyrpides N.C."/>
            <person name="Woyke T."/>
        </authorList>
    </citation>
    <scope>NUCLEOTIDE SEQUENCE</scope>
    <source>
        <strain evidence="2">GVMAG-M-3300027833-19</strain>
    </source>
</reference>
<dbReference type="CDD" id="cd02883">
    <property type="entry name" value="NUDIX_Hydrolase"/>
    <property type="match status" value="1"/>
</dbReference>
<dbReference type="EMBL" id="MN740516">
    <property type="protein sequence ID" value="QHU30748.1"/>
    <property type="molecule type" value="Genomic_DNA"/>
</dbReference>
<accession>A0A6C0LLH1</accession>
<dbReference type="AlphaFoldDB" id="A0A6C0LLH1"/>